<protein>
    <submittedName>
        <fullName evidence="3">Uncharacterized protein</fullName>
    </submittedName>
</protein>
<proteinExistence type="predicted"/>
<evidence type="ECO:0000313" key="4">
    <source>
        <dbReference type="Proteomes" id="UP001583177"/>
    </source>
</evidence>
<reference evidence="3 4" key="1">
    <citation type="journal article" date="2024" name="IMA Fungus">
        <title>IMA Genome - F19 : A genome assembly and annotation guide to empower mycologists, including annotated draft genome sequences of Ceratocystis pirilliformis, Diaporthe australafricana, Fusarium ophioides, Paecilomyces lecythidis, and Sporothrix stenoceras.</title>
        <authorList>
            <person name="Aylward J."/>
            <person name="Wilson A.M."/>
            <person name="Visagie C.M."/>
            <person name="Spraker J."/>
            <person name="Barnes I."/>
            <person name="Buitendag C."/>
            <person name="Ceriani C."/>
            <person name="Del Mar Angel L."/>
            <person name="du Plessis D."/>
            <person name="Fuchs T."/>
            <person name="Gasser K."/>
            <person name="Kramer D."/>
            <person name="Li W."/>
            <person name="Munsamy K."/>
            <person name="Piso A."/>
            <person name="Price J.L."/>
            <person name="Sonnekus B."/>
            <person name="Thomas C."/>
            <person name="van der Nest A."/>
            <person name="van Dijk A."/>
            <person name="van Heerden A."/>
            <person name="van Vuuren N."/>
            <person name="Yilmaz N."/>
            <person name="Duong T.A."/>
            <person name="van der Merwe N.A."/>
            <person name="Wingfield M.J."/>
            <person name="Wingfield B.D."/>
        </authorList>
    </citation>
    <scope>NUCLEOTIDE SEQUENCE [LARGE SCALE GENOMIC DNA]</scope>
    <source>
        <strain evidence="3 4">CMW 18300</strain>
    </source>
</reference>
<organism evidence="3 4">
    <name type="scientific">Diaporthe australafricana</name>
    <dbReference type="NCBI Taxonomy" id="127596"/>
    <lineage>
        <taxon>Eukaryota</taxon>
        <taxon>Fungi</taxon>
        <taxon>Dikarya</taxon>
        <taxon>Ascomycota</taxon>
        <taxon>Pezizomycotina</taxon>
        <taxon>Sordariomycetes</taxon>
        <taxon>Sordariomycetidae</taxon>
        <taxon>Diaporthales</taxon>
        <taxon>Diaporthaceae</taxon>
        <taxon>Diaporthe</taxon>
    </lineage>
</organism>
<feature type="region of interest" description="Disordered" evidence="1">
    <location>
        <begin position="265"/>
        <end position="325"/>
    </location>
</feature>
<evidence type="ECO:0000256" key="1">
    <source>
        <dbReference type="SAM" id="MobiDB-lite"/>
    </source>
</evidence>
<feature type="region of interest" description="Disordered" evidence="1">
    <location>
        <begin position="467"/>
        <end position="488"/>
    </location>
</feature>
<dbReference type="EMBL" id="JAWRVE010000036">
    <property type="protein sequence ID" value="KAL1870676.1"/>
    <property type="molecule type" value="Genomic_DNA"/>
</dbReference>
<keyword evidence="2" id="KW-0732">Signal</keyword>
<feature type="signal peptide" evidence="2">
    <location>
        <begin position="1"/>
        <end position="25"/>
    </location>
</feature>
<dbReference type="Proteomes" id="UP001583177">
    <property type="component" value="Unassembled WGS sequence"/>
</dbReference>
<evidence type="ECO:0000256" key="2">
    <source>
        <dbReference type="SAM" id="SignalP"/>
    </source>
</evidence>
<name>A0ABR3X406_9PEZI</name>
<sequence>MAASTWQARLIAFAIGLAATCKAQAAYSNSSATVTSMASLPTGQRKVCEFAAGSVMIWDWHDAHTAATITHTIVPHITAYPNGSSVTNNETVLATATLPTNVSVSSTRVVSGFTMTYPSIWAEYSYFYSADCAVSTSTDIVSEFTHTVTDYGTPPSYTSTETYPERTQLYTIQSGKGITLPATTDPARFFYRAEGWDYDTRNPATVTPAMLEYLAGLETVVEQMTGQDVRTCIFATCAATAVGHSMVSATVLVESTEVGQAFFHTAAGPSTSPSTPPANTPEVTPPTTPPATQQTPPVQDSPSTEQQQQQPSPAPAEPEVSPPAQSSVVVIVPSIEISGGAAATTRAATGETTLVRTTTVGGQVEEQTVISPAPIATPPPGEVTLIREVTSNGQVSTETIVSVSAAASGQASEVTFLTTVTGSDGAPSTLTMVSISNAAGPQPSEVTLVRTTTSGGAEVVQTIVSISPGNQDADGSDGGPTGAAQQTLAQETSTRTIVSNGQTYVQTVVSPVETGGSPGETTFVRTTTSDGATFAQTVVSPLPSGSGDGNQDGGGTATLTTGGSAGSAYTGPAVVGGASAQNICAGKGLAVVAVVIAVQFMIDV</sequence>
<feature type="compositionally biased region" description="Pro residues" evidence="1">
    <location>
        <begin position="274"/>
        <end position="289"/>
    </location>
</feature>
<accession>A0ABR3X406</accession>
<feature type="chain" id="PRO_5047049770" evidence="2">
    <location>
        <begin position="26"/>
        <end position="604"/>
    </location>
</feature>
<evidence type="ECO:0000313" key="3">
    <source>
        <dbReference type="EMBL" id="KAL1870676.1"/>
    </source>
</evidence>
<feature type="compositionally biased region" description="Low complexity" evidence="1">
    <location>
        <begin position="290"/>
        <end position="325"/>
    </location>
</feature>
<gene>
    <name evidence="3" type="ORF">Daus18300_004996</name>
</gene>
<comment type="caution">
    <text evidence="3">The sequence shown here is derived from an EMBL/GenBank/DDBJ whole genome shotgun (WGS) entry which is preliminary data.</text>
</comment>
<keyword evidence="4" id="KW-1185">Reference proteome</keyword>